<proteinExistence type="predicted"/>
<dbReference type="Pfam" id="PF14769">
    <property type="entry name" value="CLAMP"/>
    <property type="match status" value="1"/>
</dbReference>
<dbReference type="Proteomes" id="UP001527925">
    <property type="component" value="Unassembled WGS sequence"/>
</dbReference>
<comment type="caution">
    <text evidence="3">The sequence shown here is derived from an EMBL/GenBank/DDBJ whole genome shotgun (WGS) entry which is preliminary data.</text>
</comment>
<evidence type="ECO:0000313" key="4">
    <source>
        <dbReference type="Proteomes" id="UP001527925"/>
    </source>
</evidence>
<name>A0ABR4NFD5_9FUNG</name>
<feature type="compositionally biased region" description="Gly residues" evidence="2">
    <location>
        <begin position="46"/>
        <end position="59"/>
    </location>
</feature>
<keyword evidence="4" id="KW-1185">Reference proteome</keyword>
<organism evidence="3 4">
    <name type="scientific">Polyrhizophydium stewartii</name>
    <dbReference type="NCBI Taxonomy" id="2732419"/>
    <lineage>
        <taxon>Eukaryota</taxon>
        <taxon>Fungi</taxon>
        <taxon>Fungi incertae sedis</taxon>
        <taxon>Chytridiomycota</taxon>
        <taxon>Chytridiomycota incertae sedis</taxon>
        <taxon>Chytridiomycetes</taxon>
        <taxon>Rhizophydiales</taxon>
        <taxon>Rhizophydiales incertae sedis</taxon>
        <taxon>Polyrhizophydium</taxon>
    </lineage>
</organism>
<evidence type="ECO:0000256" key="2">
    <source>
        <dbReference type="SAM" id="MobiDB-lite"/>
    </source>
</evidence>
<keyword evidence="1" id="KW-0175">Coiled coil</keyword>
<gene>
    <name evidence="3" type="ORF">HK105_202157</name>
</gene>
<sequence length="353" mass="38128">MKKSSQAPAPAISTRLPAKAPGGTGAGSGAGAPGKDKRPTSSGMPSRGGAGADGRGNAKGKGTKGKARDADELDGALEARRSDGQKDGEVSLAWLYLPAELIDELDSCEPEDELAKIAQALGITGWKEDLQSSILVSFYHSNYTFAKENKFSQIQISVVFSILKATLDKALEKSLVQVMAIAEFKKMLFDYTSTAPSALANQSSASAVESAGWEIFSPGESKLIIDYAMSTLFQHYRLFQYVFSNEQEKQEIECPVQIELPPTAPPLADAITLEAYETEQRAREQAERELMDAQGLANAADALEALPPEELKLITLDTISSLLESVSAEFDRMLLDQRQRFLAQFSKIPAAKE</sequence>
<evidence type="ECO:0000313" key="3">
    <source>
        <dbReference type="EMBL" id="KAL2918230.1"/>
    </source>
</evidence>
<dbReference type="PANTHER" id="PTHR28457">
    <property type="entry name" value="COILED-COIL DOMAIN-CONTAINING PROTEIN 189"/>
    <property type="match status" value="1"/>
</dbReference>
<dbReference type="EMBL" id="JADGIZ020000007">
    <property type="protein sequence ID" value="KAL2918230.1"/>
    <property type="molecule type" value="Genomic_DNA"/>
</dbReference>
<feature type="coiled-coil region" evidence="1">
    <location>
        <begin position="276"/>
        <end position="303"/>
    </location>
</feature>
<dbReference type="InterPro" id="IPR032727">
    <property type="entry name" value="CLAMP"/>
</dbReference>
<evidence type="ECO:0000256" key="1">
    <source>
        <dbReference type="SAM" id="Coils"/>
    </source>
</evidence>
<feature type="region of interest" description="Disordered" evidence="2">
    <location>
        <begin position="1"/>
        <end position="71"/>
    </location>
</feature>
<reference evidence="3 4" key="1">
    <citation type="submission" date="2023-09" db="EMBL/GenBank/DDBJ databases">
        <title>Pangenome analysis of Batrachochytrium dendrobatidis and related Chytrids.</title>
        <authorList>
            <person name="Yacoub M.N."/>
            <person name="Stajich J.E."/>
            <person name="James T.Y."/>
        </authorList>
    </citation>
    <scope>NUCLEOTIDE SEQUENCE [LARGE SCALE GENOMIC DNA]</scope>
    <source>
        <strain evidence="3 4">JEL0888</strain>
    </source>
</reference>
<protein>
    <submittedName>
        <fullName evidence="3">Uncharacterized protein</fullName>
    </submittedName>
</protein>
<feature type="compositionally biased region" description="Gly residues" evidence="2">
    <location>
        <begin position="22"/>
        <end position="32"/>
    </location>
</feature>
<dbReference type="PANTHER" id="PTHR28457:SF1">
    <property type="entry name" value="CILIA- AND FLAGELLA-ASSOCIATED PROTEIN 119"/>
    <property type="match status" value="1"/>
</dbReference>
<accession>A0ABR4NFD5</accession>